<dbReference type="InterPro" id="IPR013328">
    <property type="entry name" value="6PGD_dom2"/>
</dbReference>
<dbReference type="Pfam" id="PF03446">
    <property type="entry name" value="NAD_binding_2"/>
    <property type="match status" value="1"/>
</dbReference>
<dbReference type="Gene3D" id="1.10.1040.10">
    <property type="entry name" value="N-(1-d-carboxylethyl)-l-norvaline Dehydrogenase, domain 2"/>
    <property type="match status" value="1"/>
</dbReference>
<dbReference type="InterPro" id="IPR036291">
    <property type="entry name" value="NAD(P)-bd_dom_sf"/>
</dbReference>
<evidence type="ECO:0000313" key="4">
    <source>
        <dbReference type="Proteomes" id="UP000028181"/>
    </source>
</evidence>
<dbReference type="InterPro" id="IPR015814">
    <property type="entry name" value="Pgluconate_DH_NAD-bd_C"/>
</dbReference>
<dbReference type="AlphaFoldDB" id="A0A068SUX8"/>
<sequence length="290" mass="30779">MRIAFLGFGEAARAFHDSLAPKLENGEFRAYDLLLDDAEKAGEMQVAMASRGVRPEASPAGLADAEWIFSAVTADQSLIAAQSIAPHLGQGALLIDINSVSPGRKRETAALVNETGADYLDMAVMAPVHPKGHATPVLIAGKNAAELLERFRDLGFSADVAGEAVGSATAIKMVRSVFVKGLEAITVEALLAAEASDCFEEILSSLSQSFPGLDWSKFPDYQFERTTRHGRRRAAEMRESGVTLDALGLNGGLAREIAAVQDEMAASGVKPAGDLRETVARVLSARRQGK</sequence>
<gene>
    <name evidence="3" type="ORF">RG540_CH38470</name>
</gene>
<dbReference type="InterPro" id="IPR006115">
    <property type="entry name" value="6PGDH_NADP-bd"/>
</dbReference>
<feature type="domain" description="6-phosphogluconate dehydrogenase NADP-binding" evidence="1">
    <location>
        <begin position="48"/>
        <end position="141"/>
    </location>
</feature>
<evidence type="ECO:0000313" key="3">
    <source>
        <dbReference type="EMBL" id="CDN50003.1"/>
    </source>
</evidence>
<organism evidence="3 4">
    <name type="scientific">Neorhizobium galegae bv. orientalis str. HAMBI 540</name>
    <dbReference type="NCBI Taxonomy" id="1028800"/>
    <lineage>
        <taxon>Bacteria</taxon>
        <taxon>Pseudomonadati</taxon>
        <taxon>Pseudomonadota</taxon>
        <taxon>Alphaproteobacteria</taxon>
        <taxon>Hyphomicrobiales</taxon>
        <taxon>Rhizobiaceae</taxon>
        <taxon>Rhizobium/Agrobacterium group</taxon>
        <taxon>Neorhizobium</taxon>
    </lineage>
</organism>
<feature type="domain" description="Phosphogluconate dehydrogenase NAD-binding putative C-terminal" evidence="2">
    <location>
        <begin position="193"/>
        <end position="263"/>
    </location>
</feature>
<reference evidence="4" key="1">
    <citation type="journal article" date="2014" name="BMC Genomics">
        <title>Genome sequencing of two Neorhizobium galegae strains reveals a noeT gene responsible for the unusual acetylation of the nodulation factors.</title>
        <authorList>
            <person name="Osterman J."/>
            <person name="Marsh J."/>
            <person name="Laine P.K."/>
            <person name="Zeng Z."/>
            <person name="Alatalo E."/>
            <person name="Sullivan J.T."/>
            <person name="Young J.P."/>
            <person name="Thomas-Oates J."/>
            <person name="Paulin L."/>
            <person name="Lindstrom K."/>
        </authorList>
    </citation>
    <scope>NUCLEOTIDE SEQUENCE [LARGE SCALE GENOMIC DNA]</scope>
    <source>
        <strain evidence="4">HAMBI 540</strain>
    </source>
</reference>
<dbReference type="EMBL" id="HG938353">
    <property type="protein sequence ID" value="CDN50003.1"/>
    <property type="molecule type" value="Genomic_DNA"/>
</dbReference>
<dbReference type="SUPFAM" id="SSF48179">
    <property type="entry name" value="6-phosphogluconate dehydrogenase C-terminal domain-like"/>
    <property type="match status" value="1"/>
</dbReference>
<evidence type="ECO:0000259" key="1">
    <source>
        <dbReference type="Pfam" id="PF03446"/>
    </source>
</evidence>
<dbReference type="Proteomes" id="UP000028181">
    <property type="component" value="Chromosome I"/>
</dbReference>
<dbReference type="SUPFAM" id="SSF51735">
    <property type="entry name" value="NAD(P)-binding Rossmann-fold domains"/>
    <property type="match status" value="1"/>
</dbReference>
<dbReference type="KEGG" id="ngg:RG540_CH38470"/>
<dbReference type="GO" id="GO:0050661">
    <property type="term" value="F:NADP binding"/>
    <property type="evidence" value="ECO:0007669"/>
    <property type="project" value="InterPro"/>
</dbReference>
<keyword evidence="4" id="KW-1185">Reference proteome</keyword>
<evidence type="ECO:0000259" key="2">
    <source>
        <dbReference type="Pfam" id="PF09130"/>
    </source>
</evidence>
<dbReference type="PATRIC" id="fig|1028800.3.peg.3907"/>
<dbReference type="OrthoDB" id="4333at2"/>
<accession>A0A068SUX8</accession>
<dbReference type="Gene3D" id="3.40.50.720">
    <property type="entry name" value="NAD(P)-binding Rossmann-like Domain"/>
    <property type="match status" value="1"/>
</dbReference>
<dbReference type="HOGENOM" id="CLU_052530_1_1_5"/>
<dbReference type="RefSeq" id="WP_038591142.1">
    <property type="nucleotide sequence ID" value="NZ_HG938353.1"/>
</dbReference>
<dbReference type="Pfam" id="PF09130">
    <property type="entry name" value="DUF1932"/>
    <property type="match status" value="1"/>
</dbReference>
<proteinExistence type="predicted"/>
<dbReference type="InterPro" id="IPR008927">
    <property type="entry name" value="6-PGluconate_DH-like_C_sf"/>
</dbReference>
<name>A0A068SUX8_NEOGA</name>
<dbReference type="eggNOG" id="COG2084">
    <property type="taxonomic scope" value="Bacteria"/>
</dbReference>
<protein>
    <submittedName>
        <fullName evidence="3">Putative dehydrogenase, with NAD binding domain</fullName>
    </submittedName>
</protein>
<dbReference type="GeneID" id="24258072"/>